<evidence type="ECO:0000256" key="1">
    <source>
        <dbReference type="ARBA" id="ARBA00004651"/>
    </source>
</evidence>
<evidence type="ECO:0000256" key="3">
    <source>
        <dbReference type="ARBA" id="ARBA00022448"/>
    </source>
</evidence>
<gene>
    <name evidence="11" type="ORF">L0M17_09350</name>
</gene>
<dbReference type="PANTHER" id="PTHR43528">
    <property type="entry name" value="ALPHA-KETOGLUTARATE PERMEASE"/>
    <property type="match status" value="1"/>
</dbReference>
<evidence type="ECO:0000256" key="8">
    <source>
        <dbReference type="ARBA" id="ARBA00023136"/>
    </source>
</evidence>
<feature type="transmembrane region" description="Helical" evidence="9">
    <location>
        <begin position="341"/>
        <end position="361"/>
    </location>
</feature>
<evidence type="ECO:0000256" key="9">
    <source>
        <dbReference type="SAM" id="Phobius"/>
    </source>
</evidence>
<dbReference type="InterPro" id="IPR005829">
    <property type="entry name" value="Sugar_transporter_CS"/>
</dbReference>
<keyword evidence="3" id="KW-0813">Transport</keyword>
<keyword evidence="4" id="KW-1003">Cell membrane</keyword>
<evidence type="ECO:0000256" key="4">
    <source>
        <dbReference type="ARBA" id="ARBA00022475"/>
    </source>
</evidence>
<name>A0ABS9U0H6_9MICC</name>
<feature type="transmembrane region" description="Helical" evidence="9">
    <location>
        <begin position="407"/>
        <end position="426"/>
    </location>
</feature>
<reference evidence="11 12" key="1">
    <citation type="submission" date="2022-03" db="EMBL/GenBank/DDBJ databases">
        <title>Sinomonas sp. isolated from a soil.</title>
        <authorList>
            <person name="Han J."/>
            <person name="Kim D.-U."/>
        </authorList>
    </citation>
    <scope>NUCLEOTIDE SEQUENCE [LARGE SCALE GENOMIC DNA]</scope>
    <source>
        <strain evidence="11 12">5-5</strain>
    </source>
</reference>
<keyword evidence="12" id="KW-1185">Reference proteome</keyword>
<dbReference type="InterPro" id="IPR011701">
    <property type="entry name" value="MFS"/>
</dbReference>
<dbReference type="Proteomes" id="UP001202922">
    <property type="component" value="Unassembled WGS sequence"/>
</dbReference>
<evidence type="ECO:0000256" key="6">
    <source>
        <dbReference type="ARBA" id="ARBA00022847"/>
    </source>
</evidence>
<keyword evidence="8 9" id="KW-0472">Membrane</keyword>
<evidence type="ECO:0000313" key="11">
    <source>
        <dbReference type="EMBL" id="MCH6470179.1"/>
    </source>
</evidence>
<dbReference type="SUPFAM" id="SSF103473">
    <property type="entry name" value="MFS general substrate transporter"/>
    <property type="match status" value="1"/>
</dbReference>
<dbReference type="PROSITE" id="PS00216">
    <property type="entry name" value="SUGAR_TRANSPORT_1"/>
    <property type="match status" value="1"/>
</dbReference>
<evidence type="ECO:0000259" key="10">
    <source>
        <dbReference type="PROSITE" id="PS50850"/>
    </source>
</evidence>
<feature type="transmembrane region" description="Helical" evidence="9">
    <location>
        <begin position="283"/>
        <end position="304"/>
    </location>
</feature>
<dbReference type="PANTHER" id="PTHR43528:SF1">
    <property type="entry name" value="ALPHA-KETOGLUTARATE PERMEASE"/>
    <property type="match status" value="1"/>
</dbReference>
<feature type="transmembrane region" description="Helical" evidence="9">
    <location>
        <begin position="194"/>
        <end position="215"/>
    </location>
</feature>
<feature type="transmembrane region" description="Helical" evidence="9">
    <location>
        <begin position="61"/>
        <end position="82"/>
    </location>
</feature>
<dbReference type="Pfam" id="PF07690">
    <property type="entry name" value="MFS_1"/>
    <property type="match status" value="1"/>
</dbReference>
<comment type="caution">
    <text evidence="11">The sequence shown here is derived from an EMBL/GenBank/DDBJ whole genome shotgun (WGS) entry which is preliminary data.</text>
</comment>
<feature type="transmembrane region" description="Helical" evidence="9">
    <location>
        <begin position="118"/>
        <end position="139"/>
    </location>
</feature>
<feature type="transmembrane region" description="Helical" evidence="9">
    <location>
        <begin position="382"/>
        <end position="401"/>
    </location>
</feature>
<feature type="transmembrane region" description="Helical" evidence="9">
    <location>
        <begin position="316"/>
        <end position="335"/>
    </location>
</feature>
<organism evidence="11 12">
    <name type="scientific">Sinomonas terrae</name>
    <dbReference type="NCBI Taxonomy" id="2908838"/>
    <lineage>
        <taxon>Bacteria</taxon>
        <taxon>Bacillati</taxon>
        <taxon>Actinomycetota</taxon>
        <taxon>Actinomycetes</taxon>
        <taxon>Micrococcales</taxon>
        <taxon>Micrococcaceae</taxon>
        <taxon>Sinomonas</taxon>
    </lineage>
</organism>
<feature type="transmembrane region" description="Helical" evidence="9">
    <location>
        <begin position="160"/>
        <end position="182"/>
    </location>
</feature>
<dbReference type="Gene3D" id="1.20.1250.20">
    <property type="entry name" value="MFS general substrate transporter like domains"/>
    <property type="match status" value="2"/>
</dbReference>
<dbReference type="RefSeq" id="WP_241053700.1">
    <property type="nucleotide sequence ID" value="NZ_JAKZBV010000001.1"/>
</dbReference>
<proteinExistence type="inferred from homology"/>
<dbReference type="PROSITE" id="PS00217">
    <property type="entry name" value="SUGAR_TRANSPORT_2"/>
    <property type="match status" value="1"/>
</dbReference>
<dbReference type="PROSITE" id="PS50850">
    <property type="entry name" value="MFS"/>
    <property type="match status" value="1"/>
</dbReference>
<keyword evidence="5 9" id="KW-0812">Transmembrane</keyword>
<dbReference type="InterPro" id="IPR051084">
    <property type="entry name" value="H+-coupled_symporters"/>
</dbReference>
<feature type="transmembrane region" description="Helical" evidence="9">
    <location>
        <begin position="251"/>
        <end position="271"/>
    </location>
</feature>
<protein>
    <submittedName>
        <fullName evidence="11">MFS transporter</fullName>
    </submittedName>
</protein>
<sequence>MSQTQETASVERIEIRSISAKSVIAGLSGIFVELYDNAIYGFLAGTLALVFFPSSNPSTGMLLTLVAFGIPFFIRPLGAAVGGHWGDKIGRRRVLIALVTTMCGATGLIGVLPSAASIGVVSPILLVVLRFIQGFSMGAETGNGNSYLSENAPQNKRGQVVSYANAATFIAMMIGTLFAAALTAGLGNSAMTAWGWRLPFLIAFPMGLAALWVRFSAGESPEFEKVETDGLVVRNPLWEAFASRDARRGMLLTILLPLFNSSGYFILFIYMPSFMTSQLKFSAVQGLVVTGVALLVGSITSLISGCLSDRFGRKPLLAGSAGLMVIGGFPCYYLLTQKSIGLALLGVVIMSVIFSGTFGVVQTAMTELFPTRIRTAAYGFGYNIGTAIFGGAAPAVIAALIGLTGSIWVPAVYLVVTSAVACVTALKIRETAFLPLPE</sequence>
<dbReference type="EMBL" id="JAKZBV010000001">
    <property type="protein sequence ID" value="MCH6470179.1"/>
    <property type="molecule type" value="Genomic_DNA"/>
</dbReference>
<evidence type="ECO:0000313" key="12">
    <source>
        <dbReference type="Proteomes" id="UP001202922"/>
    </source>
</evidence>
<comment type="subcellular location">
    <subcellularLocation>
        <location evidence="1">Cell membrane</location>
        <topology evidence="1">Multi-pass membrane protein</topology>
    </subcellularLocation>
</comment>
<evidence type="ECO:0000256" key="2">
    <source>
        <dbReference type="ARBA" id="ARBA00008240"/>
    </source>
</evidence>
<feature type="domain" description="Major facilitator superfamily (MFS) profile" evidence="10">
    <location>
        <begin position="22"/>
        <end position="429"/>
    </location>
</feature>
<evidence type="ECO:0000256" key="5">
    <source>
        <dbReference type="ARBA" id="ARBA00022692"/>
    </source>
</evidence>
<accession>A0ABS9U0H6</accession>
<dbReference type="InterPro" id="IPR036259">
    <property type="entry name" value="MFS_trans_sf"/>
</dbReference>
<keyword evidence="7 9" id="KW-1133">Transmembrane helix</keyword>
<comment type="similarity">
    <text evidence="2">Belongs to the major facilitator superfamily. Metabolite:H+ Symporter (MHS) family (TC 2.A.1.6) family.</text>
</comment>
<evidence type="ECO:0000256" key="7">
    <source>
        <dbReference type="ARBA" id="ARBA00022989"/>
    </source>
</evidence>
<keyword evidence="6" id="KW-0769">Symport</keyword>
<dbReference type="InterPro" id="IPR020846">
    <property type="entry name" value="MFS_dom"/>
</dbReference>
<feature type="transmembrane region" description="Helical" evidence="9">
    <location>
        <begin position="94"/>
        <end position="112"/>
    </location>
</feature>